<proteinExistence type="predicted"/>
<name>A0ABR1GHS2_9HYPO</name>
<accession>A0ABR1GHS2</accession>
<reference evidence="2 3" key="1">
    <citation type="journal article" date="2025" name="Microbiol. Resour. Announc.">
        <title>Draft genome sequences for Neonectria magnoliae and Neonectria punicea, canker pathogens of Liriodendron tulipifera and Acer saccharum in West Virginia.</title>
        <authorList>
            <person name="Petronek H.M."/>
            <person name="Kasson M.T."/>
            <person name="Metheny A.M."/>
            <person name="Stauder C.M."/>
            <person name="Lovett B."/>
            <person name="Lynch S.C."/>
            <person name="Garnas J.R."/>
            <person name="Kasson L.R."/>
            <person name="Stajich J.E."/>
        </authorList>
    </citation>
    <scope>NUCLEOTIDE SEQUENCE [LARGE SCALE GENOMIC DNA]</scope>
    <source>
        <strain evidence="2 3">NRRL 64653</strain>
    </source>
</reference>
<sequence length="56" mass="5291">MSSGGGNPNTGSGGGAPSGGSGGTNPADSNPSGQNGHGSNIQDIIIQENLDNTKPI</sequence>
<feature type="compositionally biased region" description="Polar residues" evidence="1">
    <location>
        <begin position="28"/>
        <end position="42"/>
    </location>
</feature>
<gene>
    <name evidence="2" type="ORF">QQX98_012851</name>
</gene>
<keyword evidence="3" id="KW-1185">Reference proteome</keyword>
<evidence type="ECO:0000313" key="3">
    <source>
        <dbReference type="Proteomes" id="UP001498476"/>
    </source>
</evidence>
<dbReference type="Proteomes" id="UP001498476">
    <property type="component" value="Unassembled WGS sequence"/>
</dbReference>
<feature type="compositionally biased region" description="Gly residues" evidence="1">
    <location>
        <begin position="1"/>
        <end position="23"/>
    </location>
</feature>
<comment type="caution">
    <text evidence="2">The sequence shown here is derived from an EMBL/GenBank/DDBJ whole genome shotgun (WGS) entry which is preliminary data.</text>
</comment>
<organism evidence="2 3">
    <name type="scientific">Neonectria punicea</name>
    <dbReference type="NCBI Taxonomy" id="979145"/>
    <lineage>
        <taxon>Eukaryota</taxon>
        <taxon>Fungi</taxon>
        <taxon>Dikarya</taxon>
        <taxon>Ascomycota</taxon>
        <taxon>Pezizomycotina</taxon>
        <taxon>Sordariomycetes</taxon>
        <taxon>Hypocreomycetidae</taxon>
        <taxon>Hypocreales</taxon>
        <taxon>Nectriaceae</taxon>
        <taxon>Neonectria</taxon>
    </lineage>
</organism>
<dbReference type="EMBL" id="JAZAVJ010000435">
    <property type="protein sequence ID" value="KAK7397780.1"/>
    <property type="molecule type" value="Genomic_DNA"/>
</dbReference>
<feature type="region of interest" description="Disordered" evidence="1">
    <location>
        <begin position="1"/>
        <end position="56"/>
    </location>
</feature>
<evidence type="ECO:0000256" key="1">
    <source>
        <dbReference type="SAM" id="MobiDB-lite"/>
    </source>
</evidence>
<evidence type="ECO:0000313" key="2">
    <source>
        <dbReference type="EMBL" id="KAK7397780.1"/>
    </source>
</evidence>
<protein>
    <submittedName>
        <fullName evidence="2">Uncharacterized protein</fullName>
    </submittedName>
</protein>